<gene>
    <name evidence="2" type="ORF">GLP40_26345</name>
</gene>
<keyword evidence="3" id="KW-1185">Reference proteome</keyword>
<evidence type="ECO:0000313" key="2">
    <source>
        <dbReference type="EMBL" id="MTE16277.1"/>
    </source>
</evidence>
<keyword evidence="1" id="KW-0472">Membrane</keyword>
<keyword evidence="1" id="KW-0812">Transmembrane</keyword>
<accession>A0A6I3L387</accession>
<sequence length="79" mass="7815">MWVRIVVGLGWMAVAGGVFLVVGGVRWRLVGDVGTSVVEVEVVAREGGDPPCQCGGVLVGAEPIVGVAGVAQQGGSGGQ</sequence>
<protein>
    <submittedName>
        <fullName evidence="2">Uncharacterized protein</fullName>
    </submittedName>
</protein>
<keyword evidence="1" id="KW-1133">Transmembrane helix</keyword>
<dbReference type="Proteomes" id="UP000432464">
    <property type="component" value="Unassembled WGS sequence"/>
</dbReference>
<proteinExistence type="predicted"/>
<dbReference type="RefSeq" id="WP_154790687.1">
    <property type="nucleotide sequence ID" value="NZ_WMBB01000013.1"/>
</dbReference>
<evidence type="ECO:0000313" key="3">
    <source>
        <dbReference type="Proteomes" id="UP000432464"/>
    </source>
</evidence>
<dbReference type="AlphaFoldDB" id="A0A6I3L387"/>
<evidence type="ECO:0000256" key="1">
    <source>
        <dbReference type="SAM" id="Phobius"/>
    </source>
</evidence>
<comment type="caution">
    <text evidence="2">The sequence shown here is derived from an EMBL/GenBank/DDBJ whole genome shotgun (WGS) entry which is preliminary data.</text>
</comment>
<dbReference type="EMBL" id="WMBB01000013">
    <property type="protein sequence ID" value="MTE16277.1"/>
    <property type="molecule type" value="Genomic_DNA"/>
</dbReference>
<name>A0A6I3L387_9NOCA</name>
<organism evidence="2 3">
    <name type="scientific">Nocardia aurantiaca</name>
    <dbReference type="NCBI Taxonomy" id="2675850"/>
    <lineage>
        <taxon>Bacteria</taxon>
        <taxon>Bacillati</taxon>
        <taxon>Actinomycetota</taxon>
        <taxon>Actinomycetes</taxon>
        <taxon>Mycobacteriales</taxon>
        <taxon>Nocardiaceae</taxon>
        <taxon>Nocardia</taxon>
    </lineage>
</organism>
<feature type="transmembrane region" description="Helical" evidence="1">
    <location>
        <begin position="6"/>
        <end position="25"/>
    </location>
</feature>
<reference evidence="2 3" key="1">
    <citation type="submission" date="2019-11" db="EMBL/GenBank/DDBJ databases">
        <title>Nocardia sp. nov. CT2-14 isolated from soil.</title>
        <authorList>
            <person name="Kanchanasin P."/>
            <person name="Tanasupawat S."/>
            <person name="Yuki M."/>
            <person name="Kudo T."/>
        </authorList>
    </citation>
    <scope>NUCLEOTIDE SEQUENCE [LARGE SCALE GENOMIC DNA]</scope>
    <source>
        <strain evidence="2 3">CT2-14</strain>
    </source>
</reference>